<dbReference type="Gene3D" id="1.10.8.60">
    <property type="match status" value="2"/>
</dbReference>
<dbReference type="PRINTS" id="PR00819">
    <property type="entry name" value="CBXCFQXSUPER"/>
</dbReference>
<dbReference type="InterPro" id="IPR041627">
    <property type="entry name" value="AAA_lid_6"/>
</dbReference>
<keyword evidence="3" id="KW-0067">ATP-binding</keyword>
<proteinExistence type="inferred from homology"/>
<sequence>MTPQQARQQARRETGPGPRVDFFGVSDPWEVPEGWLEEYQRRMWGLARHPAAFAFLRNVTLREDVVPFIQSTVLLLHKLGGLTIVDAENFSQHWLAPFRSPDDDGVIEGVYSATWPTEHSPLTSAITCSDGLSSASLRARALADALEQVPFIAPLQRRLSATIAVLRRVHTDDTLREALDAAEDTDDLDRVLRDAVTADEAIAFPDLQGPETVLRSAHAELQRLGELAPDAPDPEDLLMLAAFFNTDDEQSALTAEVIDLVGETVQARLQADEAPADAEEVRDRVTRFVDSLLADGRTGELRRWVGASFRWQVRALGAPEGSFPMVPDLDQVRSALAGGTYGDAADARPETGDPHDELARLIGLSSVKQQVEALVAELRWTERRRAAGVRVGSPTRHALFLGGPGTAKTTVARLISRIYRDLGVLESGHLVEVSRDDLVAEHIGGTAQLVKAKVEEAFGGVLFIDEAYSLTPKDSGNDFGKEAVATLLKLMEDHRDRFVVIAAGYRKEMNDFLRANSGLASRFPLTIDFPDYSDSELLQILAASADDMGMVVSEDFVARFAEMIPSPRPEGFGNGRWVRNLLEASLGHQAVRINPETASDEEIRTLIAEDLPRKQRRGPAEHQQGDRDPVAELEELTGLEPVKHRVRMLSAELKAGELRRRAGLQVQEPSRHLVFVGNPGTAKTTVARILARIYQSAGILDHGHLVEVSRADLVGQYVGHTAPRTMDKVHEALGGVLFIDEAYTLAQGSSGGADFGKEAIDTLLKLMEDHRQDLVVIVAGYSHLMAEFLDSNPGLASRFPTTLDFPDYDDDQLVEIFRSIAIGAGLELAEGTEDAVRALMPTPRPNGFGNGRAVRNAFEAALSRQALRVVELPEATTEEIRILRPEDIGS</sequence>
<dbReference type="Gene3D" id="3.40.50.300">
    <property type="entry name" value="P-loop containing nucleotide triphosphate hydrolases"/>
    <property type="match status" value="2"/>
</dbReference>
<dbReference type="SMART" id="SM00382">
    <property type="entry name" value="AAA"/>
    <property type="match status" value="2"/>
</dbReference>
<dbReference type="Proteomes" id="UP000198398">
    <property type="component" value="Chromosome"/>
</dbReference>
<dbReference type="InterPro" id="IPR027417">
    <property type="entry name" value="P-loop_NTPase"/>
</dbReference>
<evidence type="ECO:0000256" key="1">
    <source>
        <dbReference type="ARBA" id="ARBA00010378"/>
    </source>
</evidence>
<dbReference type="InterPro" id="IPR003593">
    <property type="entry name" value="AAA+_ATPase"/>
</dbReference>
<feature type="domain" description="AAA+ ATPase" evidence="4">
    <location>
        <begin position="394"/>
        <end position="533"/>
    </location>
</feature>
<reference evidence="6" key="1">
    <citation type="submission" date="2017-07" db="EMBL/GenBank/DDBJ databases">
        <title>Brachybacterium sp. VR2415.</title>
        <authorList>
            <person name="Tak E.J."/>
            <person name="Bae J.-W."/>
        </authorList>
    </citation>
    <scope>NUCLEOTIDE SEQUENCE [LARGE SCALE GENOMIC DNA]</scope>
    <source>
        <strain evidence="6">VR2415</strain>
    </source>
</reference>
<dbReference type="PANTHER" id="PTHR43392:SF2">
    <property type="entry name" value="AAA-TYPE ATPASE FAMILY PROTEIN _ ANKYRIN REPEAT FAMILY PROTEIN"/>
    <property type="match status" value="1"/>
</dbReference>
<comment type="similarity">
    <text evidence="1">Belongs to the CbxX/CfxQ family.</text>
</comment>
<dbReference type="PANTHER" id="PTHR43392">
    <property type="entry name" value="AAA-TYPE ATPASE FAMILY PROTEIN / ANKYRIN REPEAT FAMILY PROTEIN"/>
    <property type="match status" value="1"/>
</dbReference>
<dbReference type="Pfam" id="PF00004">
    <property type="entry name" value="AAA"/>
    <property type="match status" value="2"/>
</dbReference>
<organism evidence="5 6">
    <name type="scientific">Brachybacterium avium</name>
    <dbReference type="NCBI Taxonomy" id="2017485"/>
    <lineage>
        <taxon>Bacteria</taxon>
        <taxon>Bacillati</taxon>
        <taxon>Actinomycetota</taxon>
        <taxon>Actinomycetes</taxon>
        <taxon>Micrococcales</taxon>
        <taxon>Dermabacteraceae</taxon>
        <taxon>Brachybacterium</taxon>
    </lineage>
</organism>
<dbReference type="GO" id="GO:0016887">
    <property type="term" value="F:ATP hydrolysis activity"/>
    <property type="evidence" value="ECO:0007669"/>
    <property type="project" value="InterPro"/>
</dbReference>
<feature type="domain" description="AAA+ ATPase" evidence="4">
    <location>
        <begin position="669"/>
        <end position="809"/>
    </location>
</feature>
<dbReference type="Pfam" id="PF17866">
    <property type="entry name" value="AAA_lid_6"/>
    <property type="match status" value="2"/>
</dbReference>
<evidence type="ECO:0000313" key="5">
    <source>
        <dbReference type="EMBL" id="ASK66152.1"/>
    </source>
</evidence>
<dbReference type="GO" id="GO:0005524">
    <property type="term" value="F:ATP binding"/>
    <property type="evidence" value="ECO:0007669"/>
    <property type="project" value="UniProtKB-KW"/>
</dbReference>
<evidence type="ECO:0000256" key="3">
    <source>
        <dbReference type="ARBA" id="ARBA00022840"/>
    </source>
</evidence>
<dbReference type="RefSeq" id="WP_089065393.1">
    <property type="nucleotide sequence ID" value="NZ_CP022316.1"/>
</dbReference>
<dbReference type="EMBL" id="CP022316">
    <property type="protein sequence ID" value="ASK66152.1"/>
    <property type="molecule type" value="Genomic_DNA"/>
</dbReference>
<name>A0A220UE22_9MICO</name>
<evidence type="ECO:0000313" key="6">
    <source>
        <dbReference type="Proteomes" id="UP000198398"/>
    </source>
</evidence>
<dbReference type="InterPro" id="IPR050773">
    <property type="entry name" value="CbxX/CfxQ_RuBisCO_ESX"/>
</dbReference>
<protein>
    <recommendedName>
        <fullName evidence="4">AAA+ ATPase domain-containing protein</fullName>
    </recommendedName>
</protein>
<gene>
    <name evidence="5" type="ORF">CFK39_10390</name>
</gene>
<dbReference type="KEGG" id="brv:CFK39_10390"/>
<evidence type="ECO:0000256" key="2">
    <source>
        <dbReference type="ARBA" id="ARBA00022741"/>
    </source>
</evidence>
<accession>A0A220UE22</accession>
<dbReference type="OrthoDB" id="9806903at2"/>
<keyword evidence="2" id="KW-0547">Nucleotide-binding</keyword>
<dbReference type="AlphaFoldDB" id="A0A220UE22"/>
<dbReference type="FunFam" id="3.40.50.300:FF:000216">
    <property type="entry name" value="Type VII secretion ATPase EccA"/>
    <property type="match status" value="2"/>
</dbReference>
<dbReference type="InterPro" id="IPR000641">
    <property type="entry name" value="CbxX/CfxQ"/>
</dbReference>
<dbReference type="SUPFAM" id="SSF52540">
    <property type="entry name" value="P-loop containing nucleoside triphosphate hydrolases"/>
    <property type="match status" value="2"/>
</dbReference>
<evidence type="ECO:0000259" key="4">
    <source>
        <dbReference type="SMART" id="SM00382"/>
    </source>
</evidence>
<dbReference type="InterPro" id="IPR003959">
    <property type="entry name" value="ATPase_AAA_core"/>
</dbReference>
<dbReference type="CDD" id="cd00009">
    <property type="entry name" value="AAA"/>
    <property type="match status" value="2"/>
</dbReference>
<keyword evidence="6" id="KW-1185">Reference proteome</keyword>